<sequence>MATALVKSQTTPGRSRAQDVDRYVGARMRERRIMLGLTQQQMAELIGVTYQQAHKYEKGINRIAAGRLYTIAHALGVDVGYFFEGMEGERNFKPTPQQRMLLELARNFISVTNRRHQEALCNLARALAATEEESS</sequence>
<protein>
    <submittedName>
        <fullName evidence="2">Helix-turn-helix transcriptional regulator</fullName>
    </submittedName>
</protein>
<dbReference type="AlphaFoldDB" id="A0AAP3UXR0"/>
<reference evidence="2 3" key="1">
    <citation type="submission" date="2023-03" db="EMBL/GenBank/DDBJ databases">
        <title>YIM 152171 draft genome.</title>
        <authorList>
            <person name="Yang Z."/>
        </authorList>
    </citation>
    <scope>NUCLEOTIDE SEQUENCE [LARGE SCALE GENOMIC DNA]</scope>
    <source>
        <strain evidence="2 3">YIM 152171</strain>
    </source>
</reference>
<gene>
    <name evidence="2" type="ORF">PZ740_01870</name>
</gene>
<accession>A0AAP3UXR0</accession>
<dbReference type="Gene3D" id="1.10.260.40">
    <property type="entry name" value="lambda repressor-like DNA-binding domains"/>
    <property type="match status" value="1"/>
</dbReference>
<evidence type="ECO:0000313" key="3">
    <source>
        <dbReference type="Proteomes" id="UP001301140"/>
    </source>
</evidence>
<dbReference type="InterPro" id="IPR001387">
    <property type="entry name" value="Cro/C1-type_HTH"/>
</dbReference>
<proteinExistence type="predicted"/>
<evidence type="ECO:0000313" key="2">
    <source>
        <dbReference type="EMBL" id="MDF1585130.1"/>
    </source>
</evidence>
<dbReference type="GO" id="GO:0003677">
    <property type="term" value="F:DNA binding"/>
    <property type="evidence" value="ECO:0007669"/>
    <property type="project" value="InterPro"/>
</dbReference>
<dbReference type="RefSeq" id="WP_327787540.1">
    <property type="nucleotide sequence ID" value="NZ_JARGEQ010000008.1"/>
</dbReference>
<dbReference type="PROSITE" id="PS50943">
    <property type="entry name" value="HTH_CROC1"/>
    <property type="match status" value="1"/>
</dbReference>
<keyword evidence="3" id="KW-1185">Reference proteome</keyword>
<name>A0AAP3UXR0_9PROT</name>
<dbReference type="CDD" id="cd00093">
    <property type="entry name" value="HTH_XRE"/>
    <property type="match status" value="1"/>
</dbReference>
<dbReference type="SMART" id="SM00530">
    <property type="entry name" value="HTH_XRE"/>
    <property type="match status" value="1"/>
</dbReference>
<feature type="domain" description="HTH cro/C1-type" evidence="1">
    <location>
        <begin position="28"/>
        <end position="82"/>
    </location>
</feature>
<organism evidence="2 3">
    <name type="scientific">Marinimicrococcus flavescens</name>
    <dbReference type="NCBI Taxonomy" id="3031815"/>
    <lineage>
        <taxon>Bacteria</taxon>
        <taxon>Pseudomonadati</taxon>
        <taxon>Pseudomonadota</taxon>
        <taxon>Alphaproteobacteria</taxon>
        <taxon>Geminicoccales</taxon>
        <taxon>Geminicoccaceae</taxon>
        <taxon>Marinimicrococcus</taxon>
    </lineage>
</organism>
<dbReference type="EMBL" id="JARGEQ010000008">
    <property type="protein sequence ID" value="MDF1585130.1"/>
    <property type="molecule type" value="Genomic_DNA"/>
</dbReference>
<evidence type="ECO:0000259" key="1">
    <source>
        <dbReference type="PROSITE" id="PS50943"/>
    </source>
</evidence>
<dbReference type="Pfam" id="PF01381">
    <property type="entry name" value="HTH_3"/>
    <property type="match status" value="1"/>
</dbReference>
<dbReference type="InterPro" id="IPR010982">
    <property type="entry name" value="Lambda_DNA-bd_dom_sf"/>
</dbReference>
<dbReference type="SUPFAM" id="SSF47413">
    <property type="entry name" value="lambda repressor-like DNA-binding domains"/>
    <property type="match status" value="1"/>
</dbReference>
<dbReference type="Proteomes" id="UP001301140">
    <property type="component" value="Unassembled WGS sequence"/>
</dbReference>
<comment type="caution">
    <text evidence="2">The sequence shown here is derived from an EMBL/GenBank/DDBJ whole genome shotgun (WGS) entry which is preliminary data.</text>
</comment>